<dbReference type="EMBL" id="DRKP01000117">
    <property type="protein sequence ID" value="HEB96783.1"/>
    <property type="molecule type" value="Genomic_DNA"/>
</dbReference>
<dbReference type="Proteomes" id="UP000886251">
    <property type="component" value="Unassembled WGS sequence"/>
</dbReference>
<proteinExistence type="predicted"/>
<reference evidence="2" key="1">
    <citation type="journal article" date="2020" name="mSystems">
        <title>Genome- and Community-Level Interaction Insights into Carbon Utilization and Element Cycling Functions of Hydrothermarchaeota in Hydrothermal Sediment.</title>
        <authorList>
            <person name="Zhou Z."/>
            <person name="Liu Y."/>
            <person name="Xu W."/>
            <person name="Pan J."/>
            <person name="Luo Z.H."/>
            <person name="Li M."/>
        </authorList>
    </citation>
    <scope>NUCLEOTIDE SEQUENCE [LARGE SCALE GENOMIC DNA]</scope>
    <source>
        <strain evidence="2">HyVt-443</strain>
    </source>
</reference>
<gene>
    <name evidence="2" type="ORF">ENI96_10185</name>
</gene>
<evidence type="ECO:0000313" key="2">
    <source>
        <dbReference type="EMBL" id="HEB96783.1"/>
    </source>
</evidence>
<feature type="chain" id="PRO_5032978621" evidence="1">
    <location>
        <begin position="32"/>
        <end position="161"/>
    </location>
</feature>
<accession>A0A831W5Y8</accession>
<dbReference type="Pfam" id="PF04214">
    <property type="entry name" value="DUF411"/>
    <property type="match status" value="1"/>
</dbReference>
<feature type="signal peptide" evidence="1">
    <location>
        <begin position="1"/>
        <end position="31"/>
    </location>
</feature>
<evidence type="ECO:0000256" key="1">
    <source>
        <dbReference type="SAM" id="SignalP"/>
    </source>
</evidence>
<comment type="caution">
    <text evidence="2">The sequence shown here is derived from an EMBL/GenBank/DDBJ whole genome shotgun (WGS) entry which is preliminary data.</text>
</comment>
<dbReference type="InterPro" id="IPR036249">
    <property type="entry name" value="Thioredoxin-like_sf"/>
</dbReference>
<organism evidence="2">
    <name type="scientific">Sedimenticola thiotaurini</name>
    <dbReference type="NCBI Taxonomy" id="1543721"/>
    <lineage>
        <taxon>Bacteria</taxon>
        <taxon>Pseudomonadati</taxon>
        <taxon>Pseudomonadota</taxon>
        <taxon>Gammaproteobacteria</taxon>
        <taxon>Chromatiales</taxon>
        <taxon>Sedimenticolaceae</taxon>
        <taxon>Sedimenticola</taxon>
    </lineage>
</organism>
<sequence>MNPNRTVRPATLRCRAIAMTLLLAFSTALTAAEATQAVVYKSPTCGCCKGWVKHLRENGYQVDARDMRSVQPVKDAMGVPPRLRSCHTAIVDGYVIEGHVPADALARLLRERPTIKGLSVPGMVMGTPGMEGPRQDPYTIIAFDDDGSTYVFERRPQGTSE</sequence>
<dbReference type="SUPFAM" id="SSF52833">
    <property type="entry name" value="Thioredoxin-like"/>
    <property type="match status" value="1"/>
</dbReference>
<name>A0A831W5Y8_9GAMM</name>
<protein>
    <submittedName>
        <fullName evidence="2">DUF411 domain-containing protein</fullName>
    </submittedName>
</protein>
<dbReference type="InterPro" id="IPR007332">
    <property type="entry name" value="DUF411"/>
</dbReference>
<dbReference type="AlphaFoldDB" id="A0A831W5Y8"/>
<keyword evidence="1" id="KW-0732">Signal</keyword>